<dbReference type="SUPFAM" id="SSF54427">
    <property type="entry name" value="NTF2-like"/>
    <property type="match status" value="1"/>
</dbReference>
<dbReference type="InterPro" id="IPR003593">
    <property type="entry name" value="AAA+_ATPase"/>
</dbReference>
<dbReference type="PROSITE" id="PS50893">
    <property type="entry name" value="ABC_TRANSPORTER_2"/>
    <property type="match status" value="1"/>
</dbReference>
<evidence type="ECO:0000256" key="4">
    <source>
        <dbReference type="SAM" id="MobiDB-lite"/>
    </source>
</evidence>
<dbReference type="InterPro" id="IPR017871">
    <property type="entry name" value="ABC_transporter-like_CS"/>
</dbReference>
<reference evidence="6 7" key="1">
    <citation type="submission" date="2017-11" db="EMBL/GenBank/DDBJ databases">
        <title>Sequencing the genomes of 1000 actinobacteria strains.</title>
        <authorList>
            <person name="Klenk H.-P."/>
        </authorList>
    </citation>
    <scope>NUCLEOTIDE SEQUENCE [LARGE SCALE GENOMIC DNA]</scope>
    <source>
        <strain evidence="6 7">DSM 44104</strain>
    </source>
</reference>
<keyword evidence="1" id="KW-0813">Transport</keyword>
<evidence type="ECO:0000313" key="6">
    <source>
        <dbReference type="EMBL" id="PKB30352.1"/>
    </source>
</evidence>
<name>A0AA44ZNZ0_PSEA5</name>
<gene>
    <name evidence="6" type="ORF">ATL51_2012</name>
</gene>
<dbReference type="SMART" id="SM00382">
    <property type="entry name" value="AAA"/>
    <property type="match status" value="1"/>
</dbReference>
<dbReference type="PANTHER" id="PTHR43023">
    <property type="entry name" value="PROTEIN TRIGALACTOSYLDIACYLGLYCEROL 3, CHLOROPLASTIC"/>
    <property type="match status" value="1"/>
</dbReference>
<evidence type="ECO:0000313" key="7">
    <source>
        <dbReference type="Proteomes" id="UP000232453"/>
    </source>
</evidence>
<dbReference type="Gene3D" id="3.40.50.300">
    <property type="entry name" value="P-loop containing nucleotide triphosphate hydrolases"/>
    <property type="match status" value="1"/>
</dbReference>
<proteinExistence type="predicted"/>
<dbReference type="EMBL" id="PHUJ01000003">
    <property type="protein sequence ID" value="PKB30352.1"/>
    <property type="molecule type" value="Genomic_DNA"/>
</dbReference>
<protein>
    <submittedName>
        <fullName evidence="6">Phospholipid/cholesterol/gamma-HCH transport system ATP-binding protein</fullName>
    </submittedName>
</protein>
<sequence>MGTRTVVTRAGVVSADDDRVTALLYFTQEAARTGEPPRTTAGRAEVTVERVDGRWLVSDLRNFQARRRRDPMTGVEVKVEGLTKSFGRANIWSDVSLTLPAGEVSVLLGPSGTGKSVFLKSLIGLLKPERGSIVIEGVDLCKCSESELYEIRKLFGVLFQDGALFGSMNLFDNIAFPLREHTRKSESAIRDIVMEKIDMVGLVGAEGKLPGEISGGMRKRAGLARALVLDPKIILFDEPDSGLDPVRTAYLNQLIIDLNAMTDSTFLIVTHDINSAQTVPDNIGLLYRKHLSMFGPREVLLTSDEPVVAQFLNGRREGPIGMSEEKDAAQAAREMEEAGGELEGRPEMKPQLVASTGMPDRQAVHRRRERVQAMLHELPESAQEAIREQYADADTASTGPSRDGTTRQEARAGDDWPTDVHPRVSG</sequence>
<dbReference type="GO" id="GO:0005524">
    <property type="term" value="F:ATP binding"/>
    <property type="evidence" value="ECO:0007669"/>
    <property type="project" value="UniProtKB-KW"/>
</dbReference>
<feature type="compositionally biased region" description="Basic and acidic residues" evidence="4">
    <location>
        <begin position="404"/>
        <end position="426"/>
    </location>
</feature>
<evidence type="ECO:0000256" key="2">
    <source>
        <dbReference type="ARBA" id="ARBA00022741"/>
    </source>
</evidence>
<dbReference type="CDD" id="cd03261">
    <property type="entry name" value="ABC_Org_Solvent_Resistant"/>
    <property type="match status" value="1"/>
</dbReference>
<dbReference type="InterPro" id="IPR032710">
    <property type="entry name" value="NTF2-like_dom_sf"/>
</dbReference>
<feature type="domain" description="ABC transporter" evidence="5">
    <location>
        <begin position="77"/>
        <end position="313"/>
    </location>
</feature>
<dbReference type="PROSITE" id="PS00211">
    <property type="entry name" value="ABC_TRANSPORTER_1"/>
    <property type="match status" value="1"/>
</dbReference>
<dbReference type="Proteomes" id="UP000232453">
    <property type="component" value="Unassembled WGS sequence"/>
</dbReference>
<dbReference type="InterPro" id="IPR003439">
    <property type="entry name" value="ABC_transporter-like_ATP-bd"/>
</dbReference>
<accession>A0AA44ZNZ0</accession>
<evidence type="ECO:0000256" key="1">
    <source>
        <dbReference type="ARBA" id="ARBA00022448"/>
    </source>
</evidence>
<dbReference type="AlphaFoldDB" id="A0AA44ZNZ0"/>
<dbReference type="PANTHER" id="PTHR43023:SF6">
    <property type="entry name" value="INTERMEMBRANE PHOSPHOLIPID TRANSPORT SYSTEM ATP-BINDING PROTEIN MLAF"/>
    <property type="match status" value="1"/>
</dbReference>
<evidence type="ECO:0000256" key="3">
    <source>
        <dbReference type="ARBA" id="ARBA00022840"/>
    </source>
</evidence>
<dbReference type="Gene3D" id="3.10.450.50">
    <property type="match status" value="1"/>
</dbReference>
<keyword evidence="2" id="KW-0547">Nucleotide-binding</keyword>
<evidence type="ECO:0000259" key="5">
    <source>
        <dbReference type="PROSITE" id="PS50893"/>
    </source>
</evidence>
<dbReference type="Pfam" id="PF00005">
    <property type="entry name" value="ABC_tran"/>
    <property type="match status" value="1"/>
</dbReference>
<dbReference type="SUPFAM" id="SSF52540">
    <property type="entry name" value="P-loop containing nucleoside triphosphate hydrolases"/>
    <property type="match status" value="1"/>
</dbReference>
<dbReference type="GO" id="GO:0016887">
    <property type="term" value="F:ATP hydrolysis activity"/>
    <property type="evidence" value="ECO:0007669"/>
    <property type="project" value="InterPro"/>
</dbReference>
<feature type="region of interest" description="Disordered" evidence="4">
    <location>
        <begin position="380"/>
        <end position="426"/>
    </location>
</feature>
<dbReference type="InterPro" id="IPR027417">
    <property type="entry name" value="P-loop_NTPase"/>
</dbReference>
<comment type="caution">
    <text evidence="6">The sequence shown here is derived from an EMBL/GenBank/DDBJ whole genome shotgun (WGS) entry which is preliminary data.</text>
</comment>
<organism evidence="6 7">
    <name type="scientific">Pseudonocardia alni</name>
    <name type="common">Amycolata alni</name>
    <dbReference type="NCBI Taxonomy" id="33907"/>
    <lineage>
        <taxon>Bacteria</taxon>
        <taxon>Bacillati</taxon>
        <taxon>Actinomycetota</taxon>
        <taxon>Actinomycetes</taxon>
        <taxon>Pseudonocardiales</taxon>
        <taxon>Pseudonocardiaceae</taxon>
        <taxon>Pseudonocardia</taxon>
    </lineage>
</organism>
<keyword evidence="3 6" id="KW-0067">ATP-binding</keyword>